<proteinExistence type="predicted"/>
<sequence length="125" mass="14385">MFGKPPSGKEYVQIFEHTVEDICPLLSKSKSGNMFLLVLDEIKKHAKLPKCPVEKDVYYLEDYSFAVERLPPYVPEGQFLLIFDAFGYTMNGTYEKCATYSVKCSLQSRLNPFRNKGKTEVKKKN</sequence>
<gene>
    <name evidence="1" type="ORF">HERILL_LOCUS4288</name>
</gene>
<keyword evidence="2" id="KW-1185">Reference proteome</keyword>
<dbReference type="InterPro" id="IPR010512">
    <property type="entry name" value="DUF1091"/>
</dbReference>
<evidence type="ECO:0000313" key="1">
    <source>
        <dbReference type="EMBL" id="CAD7081167.1"/>
    </source>
</evidence>
<dbReference type="AlphaFoldDB" id="A0A7R8UHW5"/>
<name>A0A7R8UHW5_HERIL</name>
<dbReference type="SMART" id="SM00697">
    <property type="entry name" value="DM8"/>
    <property type="match status" value="1"/>
</dbReference>
<dbReference type="Pfam" id="PF06477">
    <property type="entry name" value="DUF1091"/>
    <property type="match status" value="1"/>
</dbReference>
<dbReference type="Proteomes" id="UP000594454">
    <property type="component" value="Chromosome 2"/>
</dbReference>
<evidence type="ECO:0000313" key="2">
    <source>
        <dbReference type="Proteomes" id="UP000594454"/>
    </source>
</evidence>
<protein>
    <submittedName>
        <fullName evidence="1">Uncharacterized protein</fullName>
    </submittedName>
</protein>
<dbReference type="EMBL" id="LR899010">
    <property type="protein sequence ID" value="CAD7081167.1"/>
    <property type="molecule type" value="Genomic_DNA"/>
</dbReference>
<dbReference type="PANTHER" id="PTHR20898">
    <property type="entry name" value="DAEDALUS ON 3-RELATED-RELATED"/>
    <property type="match status" value="1"/>
</dbReference>
<reference evidence="1 2" key="1">
    <citation type="submission" date="2020-11" db="EMBL/GenBank/DDBJ databases">
        <authorList>
            <person name="Wallbank WR R."/>
            <person name="Pardo Diaz C."/>
            <person name="Kozak K."/>
            <person name="Martin S."/>
            <person name="Jiggins C."/>
            <person name="Moest M."/>
            <person name="Warren A I."/>
            <person name="Generalovic N T."/>
            <person name="Byers J.R.P. K."/>
            <person name="Montejo-Kovacevich G."/>
            <person name="Yen C E."/>
        </authorList>
    </citation>
    <scope>NUCLEOTIDE SEQUENCE [LARGE SCALE GENOMIC DNA]</scope>
</reference>
<accession>A0A7R8UHW5</accession>
<dbReference type="InParanoid" id="A0A7R8UHW5"/>
<dbReference type="OrthoDB" id="8186735at2759"/>
<organism evidence="1 2">
    <name type="scientific">Hermetia illucens</name>
    <name type="common">Black soldier fly</name>
    <dbReference type="NCBI Taxonomy" id="343691"/>
    <lineage>
        <taxon>Eukaryota</taxon>
        <taxon>Metazoa</taxon>
        <taxon>Ecdysozoa</taxon>
        <taxon>Arthropoda</taxon>
        <taxon>Hexapoda</taxon>
        <taxon>Insecta</taxon>
        <taxon>Pterygota</taxon>
        <taxon>Neoptera</taxon>
        <taxon>Endopterygota</taxon>
        <taxon>Diptera</taxon>
        <taxon>Brachycera</taxon>
        <taxon>Stratiomyomorpha</taxon>
        <taxon>Stratiomyidae</taxon>
        <taxon>Hermetiinae</taxon>
        <taxon>Hermetia</taxon>
    </lineage>
</organism>